<dbReference type="Pfam" id="PF05186">
    <property type="entry name" value="Dpy-30"/>
    <property type="match status" value="1"/>
</dbReference>
<evidence type="ECO:0000256" key="3">
    <source>
        <dbReference type="ARBA" id="ARBA00004123"/>
    </source>
</evidence>
<dbReference type="GO" id="GO:0004177">
    <property type="term" value="F:aminopeptidase activity"/>
    <property type="evidence" value="ECO:0007669"/>
    <property type="project" value="UniProtKB-KW"/>
</dbReference>
<evidence type="ECO:0000256" key="1">
    <source>
        <dbReference type="ARBA" id="ARBA00001336"/>
    </source>
</evidence>
<evidence type="ECO:0000256" key="16">
    <source>
        <dbReference type="ARBA" id="ARBA00023049"/>
    </source>
</evidence>
<organism evidence="23 24">
    <name type="scientific">Orchesella cincta</name>
    <name type="common">Springtail</name>
    <name type="synonym">Podura cincta</name>
    <dbReference type="NCBI Taxonomy" id="48709"/>
    <lineage>
        <taxon>Eukaryota</taxon>
        <taxon>Metazoa</taxon>
        <taxon>Ecdysozoa</taxon>
        <taxon>Arthropoda</taxon>
        <taxon>Hexapoda</taxon>
        <taxon>Collembola</taxon>
        <taxon>Entomobryomorpha</taxon>
        <taxon>Entomobryoidea</taxon>
        <taxon>Orchesellidae</taxon>
        <taxon>Orchesellinae</taxon>
        <taxon>Orchesella</taxon>
    </lineage>
</organism>
<evidence type="ECO:0000256" key="18">
    <source>
        <dbReference type="ARBA" id="ARBA00031288"/>
    </source>
</evidence>
<feature type="region of interest" description="Disordered" evidence="22">
    <location>
        <begin position="1"/>
        <end position="100"/>
    </location>
</feature>
<dbReference type="GO" id="GO:0005634">
    <property type="term" value="C:nucleus"/>
    <property type="evidence" value="ECO:0007669"/>
    <property type="project" value="UniProtKB-SubCell"/>
</dbReference>
<comment type="subcellular location">
    <subcellularLocation>
        <location evidence="4">Cytoplasm</location>
    </subcellularLocation>
    <subcellularLocation>
        <location evidence="3">Nucleus</location>
    </subcellularLocation>
</comment>
<dbReference type="InterPro" id="IPR049629">
    <property type="entry name" value="DPY30_SDC1_DD"/>
</dbReference>
<reference evidence="23 24" key="1">
    <citation type="journal article" date="2016" name="Genome Biol. Evol.">
        <title>Gene Family Evolution Reflects Adaptation to Soil Environmental Stressors in the Genome of the Collembolan Orchesella cincta.</title>
        <authorList>
            <person name="Faddeeva-Vakhrusheva A."/>
            <person name="Derks M.F."/>
            <person name="Anvar S.Y."/>
            <person name="Agamennone V."/>
            <person name="Suring W."/>
            <person name="Smit S."/>
            <person name="van Straalen N.M."/>
            <person name="Roelofs D."/>
        </authorList>
    </citation>
    <scope>NUCLEOTIDE SEQUENCE [LARGE SCALE GENOMIC DNA]</scope>
    <source>
        <tissue evidence="23">Mixed pool</tissue>
    </source>
</reference>
<comment type="cofactor">
    <cofactor evidence="2">
        <name>Zn(2+)</name>
        <dbReference type="ChEBI" id="CHEBI:29105"/>
    </cofactor>
</comment>
<keyword evidence="11" id="KW-0645">Protease</keyword>
<evidence type="ECO:0000256" key="6">
    <source>
        <dbReference type="ARBA" id="ARBA00010849"/>
    </source>
</evidence>
<dbReference type="STRING" id="48709.A0A1D2MT71"/>
<comment type="similarity">
    <text evidence="5">Belongs to the peptidase M49 family.</text>
</comment>
<feature type="compositionally biased region" description="Polar residues" evidence="22">
    <location>
        <begin position="76"/>
        <end position="85"/>
    </location>
</feature>
<evidence type="ECO:0000256" key="13">
    <source>
        <dbReference type="ARBA" id="ARBA00022801"/>
    </source>
</evidence>
<dbReference type="GO" id="GO:0005737">
    <property type="term" value="C:cytoplasm"/>
    <property type="evidence" value="ECO:0007669"/>
    <property type="project" value="UniProtKB-SubCell"/>
</dbReference>
<evidence type="ECO:0000256" key="2">
    <source>
        <dbReference type="ARBA" id="ARBA00001947"/>
    </source>
</evidence>
<evidence type="ECO:0000256" key="7">
    <source>
        <dbReference type="ARBA" id="ARBA00012063"/>
    </source>
</evidence>
<dbReference type="GO" id="GO:0008239">
    <property type="term" value="F:dipeptidyl-peptidase activity"/>
    <property type="evidence" value="ECO:0007669"/>
    <property type="project" value="UniProtKB-EC"/>
</dbReference>
<evidence type="ECO:0000256" key="5">
    <source>
        <dbReference type="ARBA" id="ARBA00010200"/>
    </source>
</evidence>
<evidence type="ECO:0000256" key="8">
    <source>
        <dbReference type="ARBA" id="ARBA00014713"/>
    </source>
</evidence>
<dbReference type="FunFam" id="3.30.540.30:FF:000001">
    <property type="entry name" value="Dipeptidyl peptidase 3"/>
    <property type="match status" value="1"/>
</dbReference>
<keyword evidence="9" id="KW-0031">Aminopeptidase</keyword>
<comment type="catalytic activity">
    <reaction evidence="1">
        <text>Release of an N-terminal dipeptide from a peptide comprising four or more residues, with broad specificity. Also acts on dipeptidyl 2-naphthylamides.</text>
        <dbReference type="EC" id="3.4.14.4"/>
    </reaction>
</comment>
<comment type="similarity">
    <text evidence="6">Belongs to the dpy-30 family.</text>
</comment>
<keyword evidence="10" id="KW-0963">Cytoplasm</keyword>
<name>A0A1D2MT71_ORCCI</name>
<evidence type="ECO:0000256" key="12">
    <source>
        <dbReference type="ARBA" id="ARBA00022723"/>
    </source>
</evidence>
<evidence type="ECO:0000256" key="22">
    <source>
        <dbReference type="SAM" id="MobiDB-lite"/>
    </source>
</evidence>
<evidence type="ECO:0000256" key="20">
    <source>
        <dbReference type="ARBA" id="ARBA00078364"/>
    </source>
</evidence>
<proteinExistence type="inferred from homology"/>
<dbReference type="InterPro" id="IPR039461">
    <property type="entry name" value="Peptidase_M49"/>
</dbReference>
<dbReference type="AlphaFoldDB" id="A0A1D2MT71"/>
<evidence type="ECO:0000256" key="9">
    <source>
        <dbReference type="ARBA" id="ARBA00022438"/>
    </source>
</evidence>
<dbReference type="PANTHER" id="PTHR23422">
    <property type="entry name" value="DIPEPTIDYL PEPTIDASE III-RELATED"/>
    <property type="match status" value="1"/>
</dbReference>
<keyword evidence="14" id="KW-0862">Zinc</keyword>
<evidence type="ECO:0000256" key="21">
    <source>
        <dbReference type="ARBA" id="ARBA00080117"/>
    </source>
</evidence>
<keyword evidence="15" id="KW-0007">Acetylation</keyword>
<dbReference type="PANTHER" id="PTHR23422:SF11">
    <property type="entry name" value="DIPEPTIDYL PEPTIDASE 3"/>
    <property type="match status" value="1"/>
</dbReference>
<evidence type="ECO:0000256" key="10">
    <source>
        <dbReference type="ARBA" id="ARBA00022490"/>
    </source>
</evidence>
<keyword evidence="13" id="KW-0378">Hydrolase</keyword>
<dbReference type="CDD" id="cd22965">
    <property type="entry name" value="DD_DPY30_SDC1"/>
    <property type="match status" value="1"/>
</dbReference>
<keyword evidence="24" id="KW-1185">Reference proteome</keyword>
<feature type="compositionally biased region" description="Basic and acidic residues" evidence="22">
    <location>
        <begin position="61"/>
        <end position="75"/>
    </location>
</feature>
<evidence type="ECO:0000256" key="11">
    <source>
        <dbReference type="ARBA" id="ARBA00022670"/>
    </source>
</evidence>
<dbReference type="Pfam" id="PF03571">
    <property type="entry name" value="Peptidase_M49"/>
    <property type="match status" value="1"/>
</dbReference>
<dbReference type="Gene3D" id="1.20.890.10">
    <property type="entry name" value="cAMP-dependent protein kinase regulatory subunit, dimerization-anchoring domain"/>
    <property type="match status" value="1"/>
</dbReference>
<dbReference type="Gene3D" id="3.30.540.30">
    <property type="match status" value="3"/>
</dbReference>
<gene>
    <name evidence="23" type="ORF">Ocin01_10576</name>
</gene>
<evidence type="ECO:0000313" key="24">
    <source>
        <dbReference type="Proteomes" id="UP000094527"/>
    </source>
</evidence>
<evidence type="ECO:0000256" key="4">
    <source>
        <dbReference type="ARBA" id="ARBA00004496"/>
    </source>
</evidence>
<comment type="caution">
    <text evidence="23">The sequence shown here is derived from an EMBL/GenBank/DDBJ whole genome shotgun (WGS) entry which is preliminary data.</text>
</comment>
<dbReference type="OrthoDB" id="4694525at2759"/>
<dbReference type="Proteomes" id="UP000094527">
    <property type="component" value="Unassembled WGS sequence"/>
</dbReference>
<sequence>MDTDTTLPGDSQDIIELSGTEMEPEKASNGSHNANAMDVADTSLEKNDGESLSQPAAGITDVDKVDNGGGEETKSDVNNQDSNSGKPDPASNDDTTGASLSAQVQKIVAKEISEAPSKKARIDLGSVPTRQYLDQTVVPILLQALGALSKERPPEPIDYLAAYLLKHKSKDLAALNHRHPTKKMSLKLFGTVFRSSSYTSPVFQLALRRGISFSAVRSHSPKVFRVQSAASLCNSVKLSEFKPVKSLRFQSNQPTPAATSAPTPGITISHVQPSSSAIRTAAAEVNNLTSSVSQSKMDPKALSHYILPLEQPVVNLDCTEAFNGLTDQEKLYTYYLSQACWVGGLIVDVQTSPESPAIFCLLHDLFKTNGVEGLKTVAVSDCEFTEDEWKALLVYTCGILFNAGNYKGFGDTKIIPGLPLNKLESLVTKAKLSLIILIVPCNFGMKLKDKVYSLSEREKQLGLGEKGISTYFSYNCTQDDAELINRFMKKQGIEGWMTRCFKTVEGENVSYEIRTASAEVDAKQPEAHAFEGCEIRLTRGDYAPLMKKLSEYLDKAKEYASNENEKKMLQSYVESFTKGSLDAHKDGSRFWILDKGPIVETYIGFIENYRDPSGVRAEFEGFVSVVNRPLSEKFAVLVDKAEELLKLLPWPKEPDFTSLDVVTFAGSGIPAGINIPNYDEIRQSEGFKNVSLGNVIPASYKDAVMPFVNDKDKEILNTHRIEAFEVGVVKPRHGSGKLLKKNLDGTTNYPSDLKNPITNDLIESWYEDGENYDSVFTTLGSAYEECRAECVGLLLCLDKNFLKIFGIDDKKADIIIYANWLSMVVTGVSKCLEMYQPKTSSWMQSHSQARFVILQVLIEAGEGLVTVVEKTGTDGKPDLELALNESKINTVYKSTADIKSARSMFDKYSAVNNEGQHPWAKWRDIVLDKKQPRKMFVQPNLSLNGSGTVQLKSYDSSPTGLVQSWIERFPDVGIYEDLESLRVKDKSYFTD</sequence>
<keyword evidence="12" id="KW-0479">Metal-binding</keyword>
<keyword evidence="17" id="KW-0539">Nucleus</keyword>
<evidence type="ECO:0000256" key="15">
    <source>
        <dbReference type="ARBA" id="ARBA00022990"/>
    </source>
</evidence>
<dbReference type="GO" id="GO:0008237">
    <property type="term" value="F:metallopeptidase activity"/>
    <property type="evidence" value="ECO:0007669"/>
    <property type="project" value="UniProtKB-KW"/>
</dbReference>
<protein>
    <recommendedName>
        <fullName evidence="8">Dipeptidyl peptidase 3</fullName>
        <ecNumber evidence="7">3.4.14.4</ecNumber>
    </recommendedName>
    <alternativeName>
        <fullName evidence="18">Dipeptidyl aminopeptidase III</fullName>
    </alternativeName>
    <alternativeName>
        <fullName evidence="20">Dipeptidyl arylamidase III</fullName>
    </alternativeName>
    <alternativeName>
        <fullName evidence="19">Dipeptidyl peptidase III</fullName>
    </alternativeName>
    <alternativeName>
        <fullName evidence="21">Enkephalinase B</fullName>
    </alternativeName>
</protein>
<evidence type="ECO:0000256" key="17">
    <source>
        <dbReference type="ARBA" id="ARBA00023242"/>
    </source>
</evidence>
<dbReference type="GO" id="GO:0006508">
    <property type="term" value="P:proteolysis"/>
    <property type="evidence" value="ECO:0007669"/>
    <property type="project" value="UniProtKB-KW"/>
</dbReference>
<evidence type="ECO:0000256" key="19">
    <source>
        <dbReference type="ARBA" id="ARBA00032119"/>
    </source>
</evidence>
<dbReference type="FunFam" id="3.30.540.30:FF:000003">
    <property type="entry name" value="Dipeptidyl peptidase 3"/>
    <property type="match status" value="1"/>
</dbReference>
<dbReference type="GO" id="GO:0008270">
    <property type="term" value="F:zinc ion binding"/>
    <property type="evidence" value="ECO:0007669"/>
    <property type="project" value="UniProtKB-ARBA"/>
</dbReference>
<keyword evidence="16" id="KW-0482">Metalloprotease</keyword>
<evidence type="ECO:0000313" key="23">
    <source>
        <dbReference type="EMBL" id="ODM96101.1"/>
    </source>
</evidence>
<accession>A0A1D2MT71</accession>
<dbReference type="InterPro" id="IPR007858">
    <property type="entry name" value="Dpy-30_motif"/>
</dbReference>
<evidence type="ECO:0000256" key="14">
    <source>
        <dbReference type="ARBA" id="ARBA00022833"/>
    </source>
</evidence>
<dbReference type="EC" id="3.4.14.4" evidence="7"/>
<dbReference type="EMBL" id="LJIJ01000578">
    <property type="protein sequence ID" value="ODM96101.1"/>
    <property type="molecule type" value="Genomic_DNA"/>
</dbReference>
<dbReference type="FunFam" id="3.30.540.30:FF:000002">
    <property type="entry name" value="Dipeptidyl peptidase 3"/>
    <property type="match status" value="1"/>
</dbReference>